<evidence type="ECO:0000313" key="2">
    <source>
        <dbReference type="EMBL" id="CAH0390976.1"/>
    </source>
</evidence>
<reference evidence="2" key="1">
    <citation type="submission" date="2021-12" db="EMBL/GenBank/DDBJ databases">
        <authorList>
            <person name="King R."/>
        </authorList>
    </citation>
    <scope>NUCLEOTIDE SEQUENCE</scope>
</reference>
<accession>A0A9P0AH17</accession>
<gene>
    <name evidence="2" type="ORF">BEMITA_LOCUS9640</name>
</gene>
<feature type="region of interest" description="Disordered" evidence="1">
    <location>
        <begin position="18"/>
        <end position="47"/>
    </location>
</feature>
<dbReference type="KEGG" id="btab:109032456"/>
<evidence type="ECO:0000256" key="1">
    <source>
        <dbReference type="SAM" id="MobiDB-lite"/>
    </source>
</evidence>
<dbReference type="EMBL" id="OU963866">
    <property type="protein sequence ID" value="CAH0390976.1"/>
    <property type="molecule type" value="Genomic_DNA"/>
</dbReference>
<dbReference type="AlphaFoldDB" id="A0A9P0AH17"/>
<evidence type="ECO:0000313" key="3">
    <source>
        <dbReference type="Proteomes" id="UP001152759"/>
    </source>
</evidence>
<proteinExistence type="predicted"/>
<protein>
    <submittedName>
        <fullName evidence="2">Uncharacterized protein</fullName>
    </submittedName>
</protein>
<name>A0A9P0AH17_BEMTA</name>
<keyword evidence="3" id="KW-1185">Reference proteome</keyword>
<organism evidence="2 3">
    <name type="scientific">Bemisia tabaci</name>
    <name type="common">Sweetpotato whitefly</name>
    <name type="synonym">Aleurodes tabaci</name>
    <dbReference type="NCBI Taxonomy" id="7038"/>
    <lineage>
        <taxon>Eukaryota</taxon>
        <taxon>Metazoa</taxon>
        <taxon>Ecdysozoa</taxon>
        <taxon>Arthropoda</taxon>
        <taxon>Hexapoda</taxon>
        <taxon>Insecta</taxon>
        <taxon>Pterygota</taxon>
        <taxon>Neoptera</taxon>
        <taxon>Paraneoptera</taxon>
        <taxon>Hemiptera</taxon>
        <taxon>Sternorrhyncha</taxon>
        <taxon>Aleyrodoidea</taxon>
        <taxon>Aleyrodidae</taxon>
        <taxon>Aleyrodinae</taxon>
        <taxon>Bemisia</taxon>
    </lineage>
</organism>
<dbReference type="Proteomes" id="UP001152759">
    <property type="component" value="Chromosome 5"/>
</dbReference>
<sequence length="191" mass="22186">MPSLRMPPLRRVIMVSVEPSHDEDQFESDEDASLPSPPANQRPWSVPRHRWPVTDLSAEEPSPFVFPTVPREHFDWPESVEQESDELSVGSEYVKLKNLRKLIASRLADGRSPRRAPAEWPQEHLKWPREVETPKKPAIMRPVTRVSTPSPFERGLEDLTRELKKAEQEKELDREVDAIEYKYHPNVVQIV</sequence>